<feature type="region of interest" description="Disordered" evidence="5">
    <location>
        <begin position="1"/>
        <end position="347"/>
    </location>
</feature>
<feature type="compositionally biased region" description="Gly residues" evidence="5">
    <location>
        <begin position="248"/>
        <end position="266"/>
    </location>
</feature>
<evidence type="ECO:0000256" key="4">
    <source>
        <dbReference type="RuleBase" id="RU003704"/>
    </source>
</evidence>
<feature type="compositionally biased region" description="Gly residues" evidence="5">
    <location>
        <begin position="324"/>
        <end position="347"/>
    </location>
</feature>
<keyword evidence="3 4" id="KW-0418">Kinase</keyword>
<feature type="region of interest" description="Disordered" evidence="5">
    <location>
        <begin position="639"/>
        <end position="662"/>
    </location>
</feature>
<dbReference type="InterPro" id="IPR029056">
    <property type="entry name" value="Ribokinase-like"/>
</dbReference>
<reference evidence="7 8" key="1">
    <citation type="submission" date="2021-03" db="EMBL/GenBank/DDBJ databases">
        <title>Complete genome of Streptomyces formicae strain 1H-GS9 (DSM 100524).</title>
        <authorList>
            <person name="Atanasov K.E."/>
            <person name="Altabella T."/>
            <person name="Ferrer A."/>
        </authorList>
    </citation>
    <scope>NUCLEOTIDE SEQUENCE [LARGE SCALE GENOMIC DNA]</scope>
    <source>
        <strain evidence="7 8">1H-GS9</strain>
    </source>
</reference>
<dbReference type="InterPro" id="IPR002173">
    <property type="entry name" value="Carboh/pur_kinase_PfkB_CS"/>
</dbReference>
<evidence type="ECO:0000259" key="6">
    <source>
        <dbReference type="Pfam" id="PF00294"/>
    </source>
</evidence>
<evidence type="ECO:0000256" key="3">
    <source>
        <dbReference type="ARBA" id="ARBA00022777"/>
    </source>
</evidence>
<organism evidence="7 8">
    <name type="scientific">Streptomyces formicae</name>
    <dbReference type="NCBI Taxonomy" id="1616117"/>
    <lineage>
        <taxon>Bacteria</taxon>
        <taxon>Bacillati</taxon>
        <taxon>Actinomycetota</taxon>
        <taxon>Actinomycetes</taxon>
        <taxon>Kitasatosporales</taxon>
        <taxon>Streptomycetaceae</taxon>
        <taxon>Streptomyces</taxon>
    </lineage>
</organism>
<feature type="domain" description="Carbohydrate kinase PfkB" evidence="6">
    <location>
        <begin position="360"/>
        <end position="650"/>
    </location>
</feature>
<gene>
    <name evidence="7" type="ORF">J4032_25780</name>
</gene>
<feature type="compositionally biased region" description="Basic residues" evidence="5">
    <location>
        <begin position="24"/>
        <end position="35"/>
    </location>
</feature>
<evidence type="ECO:0000256" key="1">
    <source>
        <dbReference type="ARBA" id="ARBA00010688"/>
    </source>
</evidence>
<dbReference type="Gene3D" id="3.40.1190.20">
    <property type="match status" value="1"/>
</dbReference>
<dbReference type="InterPro" id="IPR052700">
    <property type="entry name" value="Carb_kinase_PfkB-like"/>
</dbReference>
<name>A0ABY3WX72_9ACTN</name>
<comment type="similarity">
    <text evidence="1 4">Belongs to the carbohydrate kinase PfkB family.</text>
</comment>
<dbReference type="InterPro" id="IPR011611">
    <property type="entry name" value="PfkB_dom"/>
</dbReference>
<dbReference type="PROSITE" id="PS00584">
    <property type="entry name" value="PFKB_KINASES_2"/>
    <property type="match status" value="1"/>
</dbReference>
<evidence type="ECO:0000256" key="2">
    <source>
        <dbReference type="ARBA" id="ARBA00022679"/>
    </source>
</evidence>
<dbReference type="InterPro" id="IPR002139">
    <property type="entry name" value="Ribo/fructo_kinase"/>
</dbReference>
<dbReference type="PANTHER" id="PTHR43320">
    <property type="entry name" value="SUGAR KINASE"/>
    <property type="match status" value="1"/>
</dbReference>
<dbReference type="Proteomes" id="UP000828924">
    <property type="component" value="Chromosome"/>
</dbReference>
<dbReference type="PANTHER" id="PTHR43320:SF3">
    <property type="entry name" value="CARBOHYDRATE KINASE PFKB DOMAIN-CONTAINING PROTEIN"/>
    <property type="match status" value="1"/>
</dbReference>
<feature type="compositionally biased region" description="Basic and acidic residues" evidence="5">
    <location>
        <begin position="150"/>
        <end position="169"/>
    </location>
</feature>
<proteinExistence type="inferred from homology"/>
<dbReference type="Pfam" id="PF00294">
    <property type="entry name" value="PfkB"/>
    <property type="match status" value="1"/>
</dbReference>
<accession>A0ABY3WX72</accession>
<keyword evidence="8" id="KW-1185">Reference proteome</keyword>
<evidence type="ECO:0000313" key="8">
    <source>
        <dbReference type="Proteomes" id="UP000828924"/>
    </source>
</evidence>
<dbReference type="EMBL" id="CP071872">
    <property type="protein sequence ID" value="UNM16720.1"/>
    <property type="molecule type" value="Genomic_DNA"/>
</dbReference>
<protein>
    <recommendedName>
        <fullName evidence="6">Carbohydrate kinase PfkB domain-containing protein</fullName>
    </recommendedName>
</protein>
<evidence type="ECO:0000313" key="7">
    <source>
        <dbReference type="EMBL" id="UNM16720.1"/>
    </source>
</evidence>
<evidence type="ECO:0000256" key="5">
    <source>
        <dbReference type="SAM" id="MobiDB-lite"/>
    </source>
</evidence>
<keyword evidence="2 4" id="KW-0808">Transferase</keyword>
<feature type="compositionally biased region" description="Basic and acidic residues" evidence="5">
    <location>
        <begin position="101"/>
        <end position="115"/>
    </location>
</feature>
<dbReference type="SUPFAM" id="SSF53613">
    <property type="entry name" value="Ribokinase-like"/>
    <property type="match status" value="1"/>
</dbReference>
<sequence>MGHAGDHTAAVGRGTGGAGDAPARRRPGIHDHRARAAPSAQSGGGGGAGVAGQKRRCGARDDRRPGRQGPCRSGQGPVGAGGDRSGRSQAGPPRSRARARRGGERGDDSVSDRVPRVPGRGPGLRDGRARRRAPRVGHDPGRVGGPAAARTDEDHRRLRRGEVDPRRPGDPPAPGDTGRGHPRLRDRPVPRLLPDLLRGAGRLDGSYARGGREGGTRPGRARRPRRGADRRPARARGRAARPAVARPGAGGGTGGVPRAGHHGPGGHALPPRPSDAAHEGRLAGGESGGRARQCPAGGADRGGAVTDPGAYGDGPPGPGTHATGAGGGAHGSGAGGGAHGSGAGGGAHGSGAYGAGGGALLVIGDVATDVVARHGGALAHGTDTAAEIRTLPGGAGANAACWAAYSGCPDVRLLGRVGGETASWHERHLRRSGVRPLLVSDPEARTATVVALVDAHAERTFLTDSGAALRISPADWSPALLDGVGRLHLSGYLFFAAPSRELAVRALADARERGIPVSVDPASAGFLTTVGVDRFLAASGGADVLLPNADEARLLTGVPDVAEAAAELSRRAPLAVVTLGAEGALVAESGAVTGRVPPVRAAALDSTGAGDAFTGAFLAALLAGADPWSAAREGCRAGAQAVTVHGGRPPGPNGTGPRPSRR</sequence>
<dbReference type="PRINTS" id="PR00990">
    <property type="entry name" value="RIBOKINASE"/>
</dbReference>